<keyword evidence="2 5" id="KW-0808">Transferase</keyword>
<dbReference type="PANTHER" id="PTHR43464">
    <property type="entry name" value="METHYLTRANSFERASE"/>
    <property type="match status" value="1"/>
</dbReference>
<reference evidence="6" key="1">
    <citation type="journal article" date="2019" name="Int. J. Syst. Evol. Microbiol.">
        <title>The Global Catalogue of Microorganisms (GCM) 10K type strain sequencing project: providing services to taxonomists for standard genome sequencing and annotation.</title>
        <authorList>
            <consortium name="The Broad Institute Genomics Platform"/>
            <consortium name="The Broad Institute Genome Sequencing Center for Infectious Disease"/>
            <person name="Wu L."/>
            <person name="Ma J."/>
        </authorList>
    </citation>
    <scope>NUCLEOTIDE SEQUENCE [LARGE SCALE GENOMIC DNA]</scope>
    <source>
        <strain evidence="6">KCTC 12907</strain>
    </source>
</reference>
<dbReference type="InterPro" id="IPR029063">
    <property type="entry name" value="SAM-dependent_MTases_sf"/>
</dbReference>
<accession>A0ABW2FCC6</accession>
<keyword evidence="1 5" id="KW-0489">Methyltransferase</keyword>
<dbReference type="GO" id="GO:0008168">
    <property type="term" value="F:methyltransferase activity"/>
    <property type="evidence" value="ECO:0007669"/>
    <property type="project" value="UniProtKB-KW"/>
</dbReference>
<dbReference type="CDD" id="cd02440">
    <property type="entry name" value="AdoMet_MTases"/>
    <property type="match status" value="1"/>
</dbReference>
<dbReference type="SUPFAM" id="SSF53335">
    <property type="entry name" value="S-adenosyl-L-methionine-dependent methyltransferases"/>
    <property type="match status" value="1"/>
</dbReference>
<dbReference type="EMBL" id="JBHTAI010000008">
    <property type="protein sequence ID" value="MFC7149769.1"/>
    <property type="molecule type" value="Genomic_DNA"/>
</dbReference>
<evidence type="ECO:0000259" key="4">
    <source>
        <dbReference type="Pfam" id="PF13649"/>
    </source>
</evidence>
<organism evidence="5 6">
    <name type="scientific">Cohnella cellulosilytica</name>
    <dbReference type="NCBI Taxonomy" id="986710"/>
    <lineage>
        <taxon>Bacteria</taxon>
        <taxon>Bacillati</taxon>
        <taxon>Bacillota</taxon>
        <taxon>Bacilli</taxon>
        <taxon>Bacillales</taxon>
        <taxon>Paenibacillaceae</taxon>
        <taxon>Cohnella</taxon>
    </lineage>
</organism>
<dbReference type="RefSeq" id="WP_378049215.1">
    <property type="nucleotide sequence ID" value="NZ_JBHMDN010000020.1"/>
</dbReference>
<dbReference type="EC" id="2.1.1.-" evidence="5"/>
<keyword evidence="3" id="KW-0949">S-adenosyl-L-methionine</keyword>
<evidence type="ECO:0000256" key="1">
    <source>
        <dbReference type="ARBA" id="ARBA00022603"/>
    </source>
</evidence>
<evidence type="ECO:0000313" key="6">
    <source>
        <dbReference type="Proteomes" id="UP001596378"/>
    </source>
</evidence>
<evidence type="ECO:0000313" key="5">
    <source>
        <dbReference type="EMBL" id="MFC7149769.1"/>
    </source>
</evidence>
<protein>
    <submittedName>
        <fullName evidence="5">Class I SAM-dependent methyltransferase</fullName>
        <ecNumber evidence="5">2.1.1.-</ecNumber>
    </submittedName>
</protein>
<keyword evidence="6" id="KW-1185">Reference proteome</keyword>
<dbReference type="Proteomes" id="UP001596378">
    <property type="component" value="Unassembled WGS sequence"/>
</dbReference>
<dbReference type="Gene3D" id="3.40.50.150">
    <property type="entry name" value="Vaccinia Virus protein VP39"/>
    <property type="match status" value="1"/>
</dbReference>
<feature type="domain" description="Methyltransferase" evidence="4">
    <location>
        <begin position="59"/>
        <end position="153"/>
    </location>
</feature>
<sequence length="261" mass="29347">MQKKLSAANKTAWETKAYQAWERTYGTPEALAKELKRTHKHLLRYWLKYIGDPAGRRVLNLLGSNGRKAVSLALMGAAVTVVDISEENHLYAMRTAEAAGVRIDYLCADATDIPDEEKLGQFDIVLMEFGILHYFAELDPIFSTVCERLKPGGRLLLTDFHPFARIWKSFEERRTPGDYFDRTFREGDVAFAQLLPEEDRGGLNKVMTRGWTVGDIIAAISKTGLLVRAFEEFPASSAPGLPEFYTLVADKIEAKLPPLHP</sequence>
<proteinExistence type="predicted"/>
<dbReference type="Pfam" id="PF13649">
    <property type="entry name" value="Methyltransf_25"/>
    <property type="match status" value="1"/>
</dbReference>
<comment type="caution">
    <text evidence="5">The sequence shown here is derived from an EMBL/GenBank/DDBJ whole genome shotgun (WGS) entry which is preliminary data.</text>
</comment>
<evidence type="ECO:0000256" key="2">
    <source>
        <dbReference type="ARBA" id="ARBA00022679"/>
    </source>
</evidence>
<dbReference type="InterPro" id="IPR041698">
    <property type="entry name" value="Methyltransf_25"/>
</dbReference>
<evidence type="ECO:0000256" key="3">
    <source>
        <dbReference type="ARBA" id="ARBA00022691"/>
    </source>
</evidence>
<name>A0ABW2FCC6_9BACL</name>
<dbReference type="GO" id="GO:0032259">
    <property type="term" value="P:methylation"/>
    <property type="evidence" value="ECO:0007669"/>
    <property type="project" value="UniProtKB-KW"/>
</dbReference>
<gene>
    <name evidence="5" type="ORF">ACFQMJ_14690</name>
</gene>
<dbReference type="PANTHER" id="PTHR43464:SF19">
    <property type="entry name" value="UBIQUINONE BIOSYNTHESIS O-METHYLTRANSFERASE, MITOCHONDRIAL"/>
    <property type="match status" value="1"/>
</dbReference>